<dbReference type="Gene3D" id="3.40.50.1390">
    <property type="entry name" value="Resolvase, N-terminal catalytic domain"/>
    <property type="match status" value="1"/>
</dbReference>
<evidence type="ECO:0000256" key="5">
    <source>
        <dbReference type="PROSITE-ProRule" id="PRU10137"/>
    </source>
</evidence>
<comment type="caution">
    <text evidence="8">The sequence shown here is derived from an EMBL/GenBank/DDBJ whole genome shotgun (WGS) entry which is preliminary data.</text>
</comment>
<evidence type="ECO:0000256" key="1">
    <source>
        <dbReference type="ARBA" id="ARBA00022908"/>
    </source>
</evidence>
<dbReference type="AlphaFoldDB" id="A0A6L3SQ04"/>
<dbReference type="CDD" id="cd00338">
    <property type="entry name" value="Ser_Recombinase"/>
    <property type="match status" value="1"/>
</dbReference>
<keyword evidence="2" id="KW-0238">DNA-binding</keyword>
<evidence type="ECO:0000256" key="3">
    <source>
        <dbReference type="ARBA" id="ARBA00023172"/>
    </source>
</evidence>
<dbReference type="InterPro" id="IPR036162">
    <property type="entry name" value="Resolvase-like_N_sf"/>
</dbReference>
<feature type="domain" description="Resolvase/invertase-type recombinase catalytic" evidence="6">
    <location>
        <begin position="28"/>
        <end position="178"/>
    </location>
</feature>
<dbReference type="GO" id="GO:0015074">
    <property type="term" value="P:DNA integration"/>
    <property type="evidence" value="ECO:0007669"/>
    <property type="project" value="UniProtKB-KW"/>
</dbReference>
<protein>
    <submittedName>
        <fullName evidence="8">Recombinase family protein</fullName>
    </submittedName>
</protein>
<dbReference type="InterPro" id="IPR050639">
    <property type="entry name" value="SSR_resolvase"/>
</dbReference>
<feature type="active site" description="O-(5'-phospho-DNA)-serine intermediate" evidence="4 5">
    <location>
        <position position="36"/>
    </location>
</feature>
<dbReference type="GO" id="GO:0000150">
    <property type="term" value="F:DNA strand exchange activity"/>
    <property type="evidence" value="ECO:0007669"/>
    <property type="project" value="InterPro"/>
</dbReference>
<dbReference type="SUPFAM" id="SSF53041">
    <property type="entry name" value="Resolvase-like"/>
    <property type="match status" value="1"/>
</dbReference>
<dbReference type="GO" id="GO:0003677">
    <property type="term" value="F:DNA binding"/>
    <property type="evidence" value="ECO:0007669"/>
    <property type="project" value="UniProtKB-KW"/>
</dbReference>
<name>A0A6L3SQ04_9HYPH</name>
<dbReference type="Pfam" id="PF07508">
    <property type="entry name" value="Recombinase"/>
    <property type="match status" value="1"/>
</dbReference>
<dbReference type="RefSeq" id="WP_151004564.1">
    <property type="nucleotide sequence ID" value="NZ_BPQY01000271.1"/>
</dbReference>
<dbReference type="PROSITE" id="PS00397">
    <property type="entry name" value="RECOMBINASES_1"/>
    <property type="match status" value="1"/>
</dbReference>
<dbReference type="EMBL" id="VZZK01000048">
    <property type="protein sequence ID" value="KAB1072526.1"/>
    <property type="molecule type" value="Genomic_DNA"/>
</dbReference>
<dbReference type="PROSITE" id="PS51737">
    <property type="entry name" value="RECOMBINASE_DNA_BIND"/>
    <property type="match status" value="1"/>
</dbReference>
<dbReference type="OrthoDB" id="9800103at2"/>
<keyword evidence="1" id="KW-0229">DNA integration</keyword>
<dbReference type="PANTHER" id="PTHR30461:SF23">
    <property type="entry name" value="DNA RECOMBINASE-RELATED"/>
    <property type="match status" value="1"/>
</dbReference>
<dbReference type="InterPro" id="IPR011109">
    <property type="entry name" value="DNA_bind_recombinase_dom"/>
</dbReference>
<evidence type="ECO:0000256" key="2">
    <source>
        <dbReference type="ARBA" id="ARBA00023125"/>
    </source>
</evidence>
<sequence>MATSSARVRRLLRQNIVQTAQREAVRAKAVGYLRVSTEEQAQSGFGLDAQEDAVRKYADAVSLDLVDVITDAGVSGTTRPSDRPGFAQVLQLAERRAFSVLLVKRFDRLARNIALAVVTSNDLDKVHGVTIRSVTEGIDTGSPAGKMIFGLLAAMAEGERDAIVERTKGGRIEKARQGGFAGGRVPIGYARDGKKGLTLDADRAEIVRRIFEENGKGRTLQAIADVLNAEGILTARGKRWHPSTVSYVLGNPVYFGTVEYLAVSGGVVTHINRPGDHPRLIR</sequence>
<evidence type="ECO:0000313" key="9">
    <source>
        <dbReference type="Proteomes" id="UP000474159"/>
    </source>
</evidence>
<reference evidence="8 9" key="1">
    <citation type="submission" date="2019-09" db="EMBL/GenBank/DDBJ databases">
        <title>YIM 48816 draft genome.</title>
        <authorList>
            <person name="Jiang L."/>
        </authorList>
    </citation>
    <scope>NUCLEOTIDE SEQUENCE [LARGE SCALE GENOMIC DNA]</scope>
    <source>
        <strain evidence="8 9">YIM 48816</strain>
    </source>
</reference>
<keyword evidence="9" id="KW-1185">Reference proteome</keyword>
<gene>
    <name evidence="8" type="ORF">F6X53_27970</name>
</gene>
<evidence type="ECO:0000259" key="6">
    <source>
        <dbReference type="PROSITE" id="PS51736"/>
    </source>
</evidence>
<dbReference type="PROSITE" id="PS51736">
    <property type="entry name" value="RECOMBINASES_3"/>
    <property type="match status" value="1"/>
</dbReference>
<dbReference type="Gene3D" id="3.90.1750.20">
    <property type="entry name" value="Putative Large Serine Recombinase, Chain B, Domain 2"/>
    <property type="match status" value="1"/>
</dbReference>
<evidence type="ECO:0000313" key="8">
    <source>
        <dbReference type="EMBL" id="KAB1072526.1"/>
    </source>
</evidence>
<dbReference type="Proteomes" id="UP000474159">
    <property type="component" value="Unassembled WGS sequence"/>
</dbReference>
<evidence type="ECO:0000256" key="4">
    <source>
        <dbReference type="PIRSR" id="PIRSR606118-50"/>
    </source>
</evidence>
<dbReference type="PANTHER" id="PTHR30461">
    <property type="entry name" value="DNA-INVERTASE FROM LAMBDOID PROPHAGE"/>
    <property type="match status" value="1"/>
</dbReference>
<dbReference type="InterPro" id="IPR006119">
    <property type="entry name" value="Resolv_N"/>
</dbReference>
<dbReference type="InterPro" id="IPR038109">
    <property type="entry name" value="DNA_bind_recomb_sf"/>
</dbReference>
<proteinExistence type="predicted"/>
<organism evidence="8 9">
    <name type="scientific">Methylobacterium soli</name>
    <dbReference type="NCBI Taxonomy" id="553447"/>
    <lineage>
        <taxon>Bacteria</taxon>
        <taxon>Pseudomonadati</taxon>
        <taxon>Pseudomonadota</taxon>
        <taxon>Alphaproteobacteria</taxon>
        <taxon>Hyphomicrobiales</taxon>
        <taxon>Methylobacteriaceae</taxon>
        <taxon>Methylobacterium</taxon>
    </lineage>
</organism>
<accession>A0A6L3SQ04</accession>
<dbReference type="InterPro" id="IPR006118">
    <property type="entry name" value="Recombinase_CS"/>
</dbReference>
<dbReference type="Pfam" id="PF00239">
    <property type="entry name" value="Resolvase"/>
    <property type="match status" value="1"/>
</dbReference>
<evidence type="ECO:0000259" key="7">
    <source>
        <dbReference type="PROSITE" id="PS51737"/>
    </source>
</evidence>
<keyword evidence="3" id="KW-0233">DNA recombination</keyword>
<feature type="domain" description="Recombinase" evidence="7">
    <location>
        <begin position="186"/>
        <end position="282"/>
    </location>
</feature>
<dbReference type="SMART" id="SM00857">
    <property type="entry name" value="Resolvase"/>
    <property type="match status" value="1"/>
</dbReference>